<proteinExistence type="inferred from homology"/>
<reference evidence="5 6" key="1">
    <citation type="submission" date="2022-12" db="EMBL/GenBank/DDBJ databases">
        <title>Chromosome-level genome of Tegillarca granosa.</title>
        <authorList>
            <person name="Kim J."/>
        </authorList>
    </citation>
    <scope>NUCLEOTIDE SEQUENCE [LARGE SCALE GENOMIC DNA]</scope>
    <source>
        <strain evidence="5">Teg-2019</strain>
        <tissue evidence="5">Adductor muscle</tissue>
    </source>
</reference>
<evidence type="ECO:0000256" key="1">
    <source>
        <dbReference type="ARBA" id="ARBA00006432"/>
    </source>
</evidence>
<gene>
    <name evidence="5" type="ORF">KUTeg_017721</name>
</gene>
<dbReference type="PANTHER" id="PTHR43107">
    <property type="entry name" value="LONG-CHAIN FATTY ACID TRANSPORT PROTEIN"/>
    <property type="match status" value="1"/>
</dbReference>
<dbReference type="SUPFAM" id="SSF56801">
    <property type="entry name" value="Acetyl-CoA synthetase-like"/>
    <property type="match status" value="1"/>
</dbReference>
<keyword evidence="4" id="KW-0067">ATP-binding</keyword>
<evidence type="ECO:0000256" key="4">
    <source>
        <dbReference type="ARBA" id="ARBA00022840"/>
    </source>
</evidence>
<name>A0ABQ9ELK6_TEGGR</name>
<sequence length="134" mass="15575">MQVFRFKDNHVTFFNDAVTTCICQVLYIEGCEGRAGMACLCLKEPDCKSLNEKQLHEISIQVNTHLPSYARPLFIRIQSEIDLTGTFKQKKARLVQEAFDINKIQHIYYLPNSESQYTLMTNDIYQKILNGNMF</sequence>
<evidence type="ECO:0000256" key="3">
    <source>
        <dbReference type="ARBA" id="ARBA00022741"/>
    </source>
</evidence>
<accession>A0ABQ9ELK6</accession>
<dbReference type="PANTHER" id="PTHR43107:SF15">
    <property type="entry name" value="FATTY ACID TRANSPORT PROTEIN 3, ISOFORM A"/>
    <property type="match status" value="1"/>
</dbReference>
<keyword evidence="2" id="KW-0436">Ligase</keyword>
<evidence type="ECO:0000313" key="6">
    <source>
        <dbReference type="Proteomes" id="UP001217089"/>
    </source>
</evidence>
<protein>
    <recommendedName>
        <fullName evidence="7">AMP-binding enzyme C-terminal domain-containing protein</fullName>
    </recommendedName>
</protein>
<keyword evidence="6" id="KW-1185">Reference proteome</keyword>
<dbReference type="EMBL" id="JARBDR010000903">
    <property type="protein sequence ID" value="KAJ8304138.1"/>
    <property type="molecule type" value="Genomic_DNA"/>
</dbReference>
<dbReference type="Proteomes" id="UP001217089">
    <property type="component" value="Unassembled WGS sequence"/>
</dbReference>
<evidence type="ECO:0008006" key="7">
    <source>
        <dbReference type="Google" id="ProtNLM"/>
    </source>
</evidence>
<organism evidence="5 6">
    <name type="scientific">Tegillarca granosa</name>
    <name type="common">Malaysian cockle</name>
    <name type="synonym">Anadara granosa</name>
    <dbReference type="NCBI Taxonomy" id="220873"/>
    <lineage>
        <taxon>Eukaryota</taxon>
        <taxon>Metazoa</taxon>
        <taxon>Spiralia</taxon>
        <taxon>Lophotrochozoa</taxon>
        <taxon>Mollusca</taxon>
        <taxon>Bivalvia</taxon>
        <taxon>Autobranchia</taxon>
        <taxon>Pteriomorphia</taxon>
        <taxon>Arcoida</taxon>
        <taxon>Arcoidea</taxon>
        <taxon>Arcidae</taxon>
        <taxon>Tegillarca</taxon>
    </lineage>
</organism>
<comment type="caution">
    <text evidence="5">The sequence shown here is derived from an EMBL/GenBank/DDBJ whole genome shotgun (WGS) entry which is preliminary data.</text>
</comment>
<evidence type="ECO:0000256" key="2">
    <source>
        <dbReference type="ARBA" id="ARBA00022598"/>
    </source>
</evidence>
<evidence type="ECO:0000313" key="5">
    <source>
        <dbReference type="EMBL" id="KAJ8304138.1"/>
    </source>
</evidence>
<comment type="similarity">
    <text evidence="1">Belongs to the ATP-dependent AMP-binding enzyme family.</text>
</comment>
<keyword evidence="3" id="KW-0547">Nucleotide-binding</keyword>